<comment type="catalytic activity">
    <reaction evidence="1">
        <text>[(1-&gt;4)-alpha-D-glucosyl](n) + ADP-alpha-D-glucose = [(1-&gt;4)-alpha-D-glucosyl](n+1) + ADP + H(+)</text>
        <dbReference type="Rhea" id="RHEA:18189"/>
        <dbReference type="Rhea" id="RHEA-COMP:9584"/>
        <dbReference type="Rhea" id="RHEA-COMP:9587"/>
        <dbReference type="ChEBI" id="CHEBI:15378"/>
        <dbReference type="ChEBI" id="CHEBI:15444"/>
        <dbReference type="ChEBI" id="CHEBI:57498"/>
        <dbReference type="ChEBI" id="CHEBI:456216"/>
        <dbReference type="EC" id="2.4.1.21"/>
    </reaction>
</comment>
<evidence type="ECO:0000256" key="9">
    <source>
        <dbReference type="ARBA" id="ARBA00022676"/>
    </source>
</evidence>
<evidence type="ECO:0000256" key="8">
    <source>
        <dbReference type="ARBA" id="ARBA00022640"/>
    </source>
</evidence>
<comment type="subcellular location">
    <subcellularLocation>
        <location evidence="3">Plastid</location>
        <location evidence="3">Amyloplast</location>
    </subcellularLocation>
    <subcellularLocation>
        <location evidence="2">Plastid</location>
        <location evidence="2">Chloroplast</location>
    </subcellularLocation>
</comment>
<sequence length="431" mass="48809">MVVVPRYGDYAEAHDVGIRKYYKAAGQDLEVKYFHAYIDGVDFVFIDAPLFRHRQDDIYGGNRQEIMKRMILFCKVAVEVPWHVPCGGVPYGDGNLVFIANDWHTALLPVYLKAYYRDHGSMQYARSVLVIHNIAHQGRGPVAEFPYMDLPEHYLQHFELYDPVGGEHANIFAAGLKMADRVITVSRGYLWELKTVEGGWGLHDIVRSNDWKINGIVNGIDHQEWNPEVDVHLQSDGYTNYSLSTLDAGKRQCKAALQRELGLEVRDDVPLLGFIGRLDGQKGVDIIGDAMPWLAGQDVQLVRGWVGFSVPMAHRITAGADVLVMPSRFEPCGLNQLYAMAYGTVPVVHAVGGLRDTVTPFDPFSDAGLGWTFDRAEAHKLIEALGHCLDTYRNFRESWRRIQERGMSQDLSWDHAAQLYEEVLVKAKYQW</sequence>
<reference evidence="16" key="2">
    <citation type="submission" date="2021-12" db="EMBL/GenBank/DDBJ databases">
        <title>Resequencing data analysis of finger millet.</title>
        <authorList>
            <person name="Hatakeyama M."/>
            <person name="Aluri S."/>
            <person name="Balachadran M.T."/>
            <person name="Sivarajan S.R."/>
            <person name="Poveda L."/>
            <person name="Shimizu-Inatsugi R."/>
            <person name="Schlapbach R."/>
            <person name="Sreeman S.M."/>
            <person name="Shimizu K.K."/>
        </authorList>
    </citation>
    <scope>NUCLEOTIDE SEQUENCE</scope>
</reference>
<accession>A0AAV5G371</accession>
<evidence type="ECO:0000256" key="7">
    <source>
        <dbReference type="ARBA" id="ARBA00022528"/>
    </source>
</evidence>
<evidence type="ECO:0000256" key="10">
    <source>
        <dbReference type="ARBA" id="ARBA00022679"/>
    </source>
</evidence>
<evidence type="ECO:0000256" key="2">
    <source>
        <dbReference type="ARBA" id="ARBA00004229"/>
    </source>
</evidence>
<evidence type="ECO:0000313" key="17">
    <source>
        <dbReference type="Proteomes" id="UP001054889"/>
    </source>
</evidence>
<dbReference type="AlphaFoldDB" id="A0AAV5G371"/>
<keyword evidence="9" id="KW-0328">Glycosyltransferase</keyword>
<evidence type="ECO:0000256" key="4">
    <source>
        <dbReference type="ARBA" id="ARBA00004727"/>
    </source>
</evidence>
<name>A0AAV5G371_ELECO</name>
<reference evidence="16" key="1">
    <citation type="journal article" date="2018" name="DNA Res.">
        <title>Multiple hybrid de novo genome assembly of finger millet, an orphan allotetraploid crop.</title>
        <authorList>
            <person name="Hatakeyama M."/>
            <person name="Aluri S."/>
            <person name="Balachadran M.T."/>
            <person name="Sivarajan S.R."/>
            <person name="Patrignani A."/>
            <person name="Gruter S."/>
            <person name="Poveda L."/>
            <person name="Shimizu-Inatsugi R."/>
            <person name="Baeten J."/>
            <person name="Francoijs K.J."/>
            <person name="Nataraja K.N."/>
            <person name="Reddy Y.A.N."/>
            <person name="Phadnis S."/>
            <person name="Ravikumar R.L."/>
            <person name="Schlapbach R."/>
            <person name="Sreeman S.M."/>
            <person name="Shimizu K.K."/>
        </authorList>
    </citation>
    <scope>NUCLEOTIDE SEQUENCE</scope>
</reference>
<dbReference type="FunFam" id="3.40.50.2000:FF:000048">
    <property type="entry name" value="Starch synthase, chloroplastic/amyloplastic"/>
    <property type="match status" value="1"/>
</dbReference>
<keyword evidence="11" id="KW-0750">Starch biosynthesis</keyword>
<comment type="similarity">
    <text evidence="5">Belongs to the glycosyltransferase 1 family. Bacterial/plant glycogen synthase subfamily.</text>
</comment>
<dbReference type="GO" id="GO:0009011">
    <property type="term" value="F:alpha-1,4-glucan glucosyltransferase (ADP-glucose donor) activity"/>
    <property type="evidence" value="ECO:0007669"/>
    <property type="project" value="UniProtKB-EC"/>
</dbReference>
<evidence type="ECO:0000256" key="12">
    <source>
        <dbReference type="ARBA" id="ARBA00022946"/>
    </source>
</evidence>
<dbReference type="Pfam" id="PF00534">
    <property type="entry name" value="Glycos_transf_1"/>
    <property type="match status" value="1"/>
</dbReference>
<evidence type="ECO:0000313" key="16">
    <source>
        <dbReference type="EMBL" id="GJN41197.1"/>
    </source>
</evidence>
<dbReference type="CDD" id="cd03791">
    <property type="entry name" value="GT5_Glycogen_synthase_DULL1-like"/>
    <property type="match status" value="1"/>
</dbReference>
<protein>
    <recommendedName>
        <fullName evidence="6">starch synthase</fullName>
        <ecNumber evidence="6">2.4.1.21</ecNumber>
    </recommendedName>
</protein>
<dbReference type="Proteomes" id="UP001054889">
    <property type="component" value="Unassembled WGS sequence"/>
</dbReference>
<dbReference type="PANTHER" id="PTHR45825">
    <property type="entry name" value="GRANULE-BOUND STARCH SYNTHASE 1, CHLOROPLASTIC/AMYLOPLASTIC"/>
    <property type="match status" value="1"/>
</dbReference>
<dbReference type="PANTHER" id="PTHR45825:SF4">
    <property type="entry name" value="SOLUBLE STARCH SYNTHASE 2-3, CHLOROPLASTIC_AMYLOPLASTIC"/>
    <property type="match status" value="1"/>
</dbReference>
<feature type="domain" description="Starch synthase catalytic" evidence="15">
    <location>
        <begin position="1"/>
        <end position="207"/>
    </location>
</feature>
<evidence type="ECO:0000256" key="5">
    <source>
        <dbReference type="ARBA" id="ARBA00010281"/>
    </source>
</evidence>
<organism evidence="16 17">
    <name type="scientific">Eleusine coracana subsp. coracana</name>
    <dbReference type="NCBI Taxonomy" id="191504"/>
    <lineage>
        <taxon>Eukaryota</taxon>
        <taxon>Viridiplantae</taxon>
        <taxon>Streptophyta</taxon>
        <taxon>Embryophyta</taxon>
        <taxon>Tracheophyta</taxon>
        <taxon>Spermatophyta</taxon>
        <taxon>Magnoliopsida</taxon>
        <taxon>Liliopsida</taxon>
        <taxon>Poales</taxon>
        <taxon>Poaceae</taxon>
        <taxon>PACMAD clade</taxon>
        <taxon>Chloridoideae</taxon>
        <taxon>Cynodonteae</taxon>
        <taxon>Eleusininae</taxon>
        <taxon>Eleusine</taxon>
    </lineage>
</organism>
<dbReference type="InterPro" id="IPR013534">
    <property type="entry name" value="Starch_synth_cat_dom"/>
</dbReference>
<dbReference type="GO" id="GO:0009501">
    <property type="term" value="C:amyloplast"/>
    <property type="evidence" value="ECO:0007669"/>
    <property type="project" value="UniProtKB-SubCell"/>
</dbReference>
<proteinExistence type="inferred from homology"/>
<evidence type="ECO:0000256" key="6">
    <source>
        <dbReference type="ARBA" id="ARBA00012588"/>
    </source>
</evidence>
<dbReference type="InterPro" id="IPR001296">
    <property type="entry name" value="Glyco_trans_1"/>
</dbReference>
<keyword evidence="8" id="KW-0934">Plastid</keyword>
<dbReference type="EC" id="2.4.1.21" evidence="6"/>
<comment type="caution">
    <text evidence="16">The sequence shown here is derived from an EMBL/GenBank/DDBJ whole genome shotgun (WGS) entry which is preliminary data.</text>
</comment>
<keyword evidence="10" id="KW-0808">Transferase</keyword>
<evidence type="ECO:0000256" key="13">
    <source>
        <dbReference type="ARBA" id="ARBA00023234"/>
    </source>
</evidence>
<comment type="pathway">
    <text evidence="4">Glycan biosynthesis; starch biosynthesis.</text>
</comment>
<feature type="domain" description="Glycosyl transferase family 1" evidence="14">
    <location>
        <begin position="317"/>
        <end position="399"/>
    </location>
</feature>
<dbReference type="EMBL" id="BQKI01000248">
    <property type="protein sequence ID" value="GJN41197.1"/>
    <property type="molecule type" value="Genomic_DNA"/>
</dbReference>
<gene>
    <name evidence="16" type="primary">gn00542</name>
    <name evidence="16" type="ORF">PR202_gn00542</name>
</gene>
<keyword evidence="12" id="KW-0809">Transit peptide</keyword>
<dbReference type="GO" id="GO:0009507">
    <property type="term" value="C:chloroplast"/>
    <property type="evidence" value="ECO:0007669"/>
    <property type="project" value="UniProtKB-SubCell"/>
</dbReference>
<evidence type="ECO:0000259" key="14">
    <source>
        <dbReference type="Pfam" id="PF00534"/>
    </source>
</evidence>
<evidence type="ECO:0000256" key="1">
    <source>
        <dbReference type="ARBA" id="ARBA00001478"/>
    </source>
</evidence>
<evidence type="ECO:0000256" key="11">
    <source>
        <dbReference type="ARBA" id="ARBA00022922"/>
    </source>
</evidence>
<keyword evidence="13" id="KW-0035">Amyloplast</keyword>
<dbReference type="GO" id="GO:0019252">
    <property type="term" value="P:starch biosynthetic process"/>
    <property type="evidence" value="ECO:0007669"/>
    <property type="project" value="UniProtKB-KW"/>
</dbReference>
<dbReference type="GO" id="GO:0010021">
    <property type="term" value="P:amylopectin biosynthetic process"/>
    <property type="evidence" value="ECO:0007669"/>
    <property type="project" value="UniProtKB-ARBA"/>
</dbReference>
<evidence type="ECO:0000259" key="15">
    <source>
        <dbReference type="Pfam" id="PF08323"/>
    </source>
</evidence>
<dbReference type="Pfam" id="PF08323">
    <property type="entry name" value="Glyco_transf_5"/>
    <property type="match status" value="1"/>
</dbReference>
<keyword evidence="7" id="KW-0150">Chloroplast</keyword>
<evidence type="ECO:0000256" key="3">
    <source>
        <dbReference type="ARBA" id="ARBA00004602"/>
    </source>
</evidence>
<dbReference type="Gene3D" id="3.40.50.2000">
    <property type="entry name" value="Glycogen Phosphorylase B"/>
    <property type="match status" value="4"/>
</dbReference>
<keyword evidence="17" id="KW-1185">Reference proteome</keyword>
<dbReference type="SUPFAM" id="SSF53756">
    <property type="entry name" value="UDP-Glycosyltransferase/glycogen phosphorylase"/>
    <property type="match status" value="1"/>
</dbReference>